<evidence type="ECO:0000256" key="1">
    <source>
        <dbReference type="ARBA" id="ARBA00023015"/>
    </source>
</evidence>
<dbReference type="SMART" id="SM00342">
    <property type="entry name" value="HTH_ARAC"/>
    <property type="match status" value="1"/>
</dbReference>
<dbReference type="PANTHER" id="PTHR43280">
    <property type="entry name" value="ARAC-FAMILY TRANSCRIPTIONAL REGULATOR"/>
    <property type="match status" value="1"/>
</dbReference>
<keyword evidence="3" id="KW-0804">Transcription</keyword>
<dbReference type="InterPro" id="IPR037923">
    <property type="entry name" value="HTH-like"/>
</dbReference>
<keyword evidence="6" id="KW-1185">Reference proteome</keyword>
<dbReference type="InterPro" id="IPR009057">
    <property type="entry name" value="Homeodomain-like_sf"/>
</dbReference>
<feature type="domain" description="HTH araC/xylS-type" evidence="4">
    <location>
        <begin position="198"/>
        <end position="296"/>
    </location>
</feature>
<dbReference type="SUPFAM" id="SSF46689">
    <property type="entry name" value="Homeodomain-like"/>
    <property type="match status" value="2"/>
</dbReference>
<dbReference type="CDD" id="cd06986">
    <property type="entry name" value="cupin_MmsR-like_N"/>
    <property type="match status" value="1"/>
</dbReference>
<dbReference type="PROSITE" id="PS00041">
    <property type="entry name" value="HTH_ARAC_FAMILY_1"/>
    <property type="match status" value="1"/>
</dbReference>
<sequence length="305" mass="35790">MTNVLFKRRDGFEGQKLINVPEKVWDDVFKKDASFFQLYITQIGYFPKARFHYRERRKGCEDNILIYCVQGKGHYVLDGQYHTVVANQFIILPATDKPMRYWADIDDPWTIYWVHFTGSNINGFNIFLNIDETQGPVQISFNAKAIDIWHSMFQSLEEGYTIENLCDANFCLYSFIATFLFPTRHVAQPKPESTDIVTETINHMRANLDKRFTVEDMAKKHNFSRSYFSNIFRKATGMPPVDYFIHLKMQKACQLLYEGETKIKTIALDVGYDDPFYFSRIFKKYMGISPEQYRLSTQYGVLKTG</sequence>
<keyword evidence="2" id="KW-0238">DNA-binding</keyword>
<name>A0ABP8GHP5_9SPHI</name>
<dbReference type="RefSeq" id="WP_345211535.1">
    <property type="nucleotide sequence ID" value="NZ_BAABFT010000006.1"/>
</dbReference>
<dbReference type="Proteomes" id="UP001500582">
    <property type="component" value="Unassembled WGS sequence"/>
</dbReference>
<dbReference type="Pfam" id="PF12833">
    <property type="entry name" value="HTH_18"/>
    <property type="match status" value="1"/>
</dbReference>
<dbReference type="PRINTS" id="PR00032">
    <property type="entry name" value="HTHARAC"/>
</dbReference>
<organism evidence="5 6">
    <name type="scientific">Mucilaginibacter gynuensis</name>
    <dbReference type="NCBI Taxonomy" id="1302236"/>
    <lineage>
        <taxon>Bacteria</taxon>
        <taxon>Pseudomonadati</taxon>
        <taxon>Bacteroidota</taxon>
        <taxon>Sphingobacteriia</taxon>
        <taxon>Sphingobacteriales</taxon>
        <taxon>Sphingobacteriaceae</taxon>
        <taxon>Mucilaginibacter</taxon>
    </lineage>
</organism>
<evidence type="ECO:0000256" key="3">
    <source>
        <dbReference type="ARBA" id="ARBA00023163"/>
    </source>
</evidence>
<proteinExistence type="predicted"/>
<dbReference type="Gene3D" id="1.10.10.60">
    <property type="entry name" value="Homeodomain-like"/>
    <property type="match status" value="2"/>
</dbReference>
<dbReference type="InterPro" id="IPR018062">
    <property type="entry name" value="HTH_AraC-typ_CS"/>
</dbReference>
<evidence type="ECO:0000313" key="5">
    <source>
        <dbReference type="EMBL" id="GAA4324478.1"/>
    </source>
</evidence>
<dbReference type="EMBL" id="BAABFT010000006">
    <property type="protein sequence ID" value="GAA4324478.1"/>
    <property type="molecule type" value="Genomic_DNA"/>
</dbReference>
<protein>
    <submittedName>
        <fullName evidence="5">AraC family transcriptional regulator</fullName>
    </submittedName>
</protein>
<evidence type="ECO:0000256" key="2">
    <source>
        <dbReference type="ARBA" id="ARBA00023125"/>
    </source>
</evidence>
<accession>A0ABP8GHP5</accession>
<dbReference type="InterPro" id="IPR003313">
    <property type="entry name" value="AraC-bd"/>
</dbReference>
<dbReference type="Gene3D" id="2.60.120.280">
    <property type="entry name" value="Regulatory protein AraC"/>
    <property type="match status" value="1"/>
</dbReference>
<dbReference type="SUPFAM" id="SSF51215">
    <property type="entry name" value="Regulatory protein AraC"/>
    <property type="match status" value="1"/>
</dbReference>
<dbReference type="InterPro" id="IPR018060">
    <property type="entry name" value="HTH_AraC"/>
</dbReference>
<dbReference type="InterPro" id="IPR020449">
    <property type="entry name" value="Tscrpt_reg_AraC-type_HTH"/>
</dbReference>
<dbReference type="PROSITE" id="PS01124">
    <property type="entry name" value="HTH_ARAC_FAMILY_2"/>
    <property type="match status" value="1"/>
</dbReference>
<comment type="caution">
    <text evidence="5">The sequence shown here is derived from an EMBL/GenBank/DDBJ whole genome shotgun (WGS) entry which is preliminary data.</text>
</comment>
<dbReference type="Pfam" id="PF02311">
    <property type="entry name" value="AraC_binding"/>
    <property type="match status" value="1"/>
</dbReference>
<keyword evidence="1" id="KW-0805">Transcription regulation</keyword>
<evidence type="ECO:0000313" key="6">
    <source>
        <dbReference type="Proteomes" id="UP001500582"/>
    </source>
</evidence>
<dbReference type="PANTHER" id="PTHR43280:SF30">
    <property type="entry name" value="MMSAB OPERON REGULATORY PROTEIN"/>
    <property type="match status" value="1"/>
</dbReference>
<evidence type="ECO:0000259" key="4">
    <source>
        <dbReference type="PROSITE" id="PS01124"/>
    </source>
</evidence>
<gene>
    <name evidence="5" type="ORF">GCM10023149_26100</name>
</gene>
<reference evidence="6" key="1">
    <citation type="journal article" date="2019" name="Int. J. Syst. Evol. Microbiol.">
        <title>The Global Catalogue of Microorganisms (GCM) 10K type strain sequencing project: providing services to taxonomists for standard genome sequencing and annotation.</title>
        <authorList>
            <consortium name="The Broad Institute Genomics Platform"/>
            <consortium name="The Broad Institute Genome Sequencing Center for Infectious Disease"/>
            <person name="Wu L."/>
            <person name="Ma J."/>
        </authorList>
    </citation>
    <scope>NUCLEOTIDE SEQUENCE [LARGE SCALE GENOMIC DNA]</scope>
    <source>
        <strain evidence="6">JCM 17705</strain>
    </source>
</reference>